<keyword evidence="5" id="KW-1185">Reference proteome</keyword>
<dbReference type="InterPro" id="IPR029063">
    <property type="entry name" value="SAM-dependent_MTases_sf"/>
</dbReference>
<evidence type="ECO:0000313" key="4">
    <source>
        <dbReference type="EMBL" id="RNF15530.1"/>
    </source>
</evidence>
<keyword evidence="2" id="KW-0489">Methyltransferase</keyword>
<evidence type="ECO:0008006" key="6">
    <source>
        <dbReference type="Google" id="ProtNLM"/>
    </source>
</evidence>
<dbReference type="InterPro" id="IPR051419">
    <property type="entry name" value="Lys/N-term_MeTrsfase_sf"/>
</dbReference>
<evidence type="ECO:0000256" key="1">
    <source>
        <dbReference type="ARBA" id="ARBA00008361"/>
    </source>
</evidence>
<dbReference type="SUPFAM" id="SSF53335">
    <property type="entry name" value="S-adenosyl-L-methionine-dependent methyltransferases"/>
    <property type="match status" value="1"/>
</dbReference>
<dbReference type="RefSeq" id="XP_029227521.1">
    <property type="nucleotide sequence ID" value="XM_029372395.1"/>
</dbReference>
<accession>A0A422PCW3</accession>
<proteinExistence type="inferred from homology"/>
<protein>
    <recommendedName>
        <fullName evidence="6">Methyltransferase domain-containing protein</fullName>
    </recommendedName>
</protein>
<gene>
    <name evidence="4" type="ORF">Tco025E_05501</name>
</gene>
<comment type="caution">
    <text evidence="4">The sequence shown here is derived from an EMBL/GenBank/DDBJ whole genome shotgun (WGS) entry which is preliminary data.</text>
</comment>
<sequence>MEPDDVAEYSRQSYWERRYSREAQYNWFPSVHQAAVLALCDELQKVLGLREARGATVAGAGHGGRPVLRVLHLGTGNSSLCMDLHQAVQARQLPFTLEQVAMDYAPNVIANMQAKYPPEVLPNTTWRVGDVRRLEAFRSLGPFDAIIDKGTMDALEADKESPTMEDDIAAMLHGVDGLLRHAKGYGAFMQITWVVPYMRLHYTKGDAFAWGEQVRHTLLGDSDMYRLFVYTVKP</sequence>
<dbReference type="GeneID" id="40319112"/>
<reference evidence="4 5" key="1">
    <citation type="journal article" date="2018" name="BMC Genomics">
        <title>Genomic comparison of Trypanosoma conorhini and Trypanosoma rangeli to Trypanosoma cruzi strains of high and low virulence.</title>
        <authorList>
            <person name="Bradwell K.R."/>
            <person name="Koparde V.N."/>
            <person name="Matveyev A.V."/>
            <person name="Serrano M.G."/>
            <person name="Alves J.M."/>
            <person name="Parikh H."/>
            <person name="Huang B."/>
            <person name="Lee V."/>
            <person name="Espinosa-Alvarez O."/>
            <person name="Ortiz P.A."/>
            <person name="Costa-Martins A.G."/>
            <person name="Teixeira M.M."/>
            <person name="Buck G.A."/>
        </authorList>
    </citation>
    <scope>NUCLEOTIDE SEQUENCE [LARGE SCALE GENOMIC DNA]</scope>
    <source>
        <strain evidence="4 5">025E</strain>
    </source>
</reference>
<dbReference type="Proteomes" id="UP000284403">
    <property type="component" value="Unassembled WGS sequence"/>
</dbReference>
<dbReference type="PANTHER" id="PTHR12176">
    <property type="entry name" value="SAM-DEPENDENT METHYLTRANSFERASE SUPERFAMILY PROTEIN"/>
    <property type="match status" value="1"/>
</dbReference>
<evidence type="ECO:0000256" key="3">
    <source>
        <dbReference type="ARBA" id="ARBA00022679"/>
    </source>
</evidence>
<organism evidence="4 5">
    <name type="scientific">Trypanosoma conorhini</name>
    <dbReference type="NCBI Taxonomy" id="83891"/>
    <lineage>
        <taxon>Eukaryota</taxon>
        <taxon>Discoba</taxon>
        <taxon>Euglenozoa</taxon>
        <taxon>Kinetoplastea</taxon>
        <taxon>Metakinetoplastina</taxon>
        <taxon>Trypanosomatida</taxon>
        <taxon>Trypanosomatidae</taxon>
        <taxon>Trypanosoma</taxon>
    </lineage>
</organism>
<evidence type="ECO:0000313" key="5">
    <source>
        <dbReference type="Proteomes" id="UP000284403"/>
    </source>
</evidence>
<dbReference type="AlphaFoldDB" id="A0A422PCW3"/>
<dbReference type="PANTHER" id="PTHR12176:SF80">
    <property type="entry name" value="EEF1A LYSINE METHYLTRANSFERASE 4"/>
    <property type="match status" value="1"/>
</dbReference>
<dbReference type="GO" id="GO:0008168">
    <property type="term" value="F:methyltransferase activity"/>
    <property type="evidence" value="ECO:0007669"/>
    <property type="project" value="UniProtKB-KW"/>
</dbReference>
<name>A0A422PCW3_9TRYP</name>
<dbReference type="OrthoDB" id="411785at2759"/>
<dbReference type="EMBL" id="MKKU01000324">
    <property type="protein sequence ID" value="RNF15530.1"/>
    <property type="molecule type" value="Genomic_DNA"/>
</dbReference>
<comment type="similarity">
    <text evidence="1">Belongs to the methyltransferase superfamily.</text>
</comment>
<keyword evidence="3" id="KW-0808">Transferase</keyword>
<dbReference type="GO" id="GO:0032259">
    <property type="term" value="P:methylation"/>
    <property type="evidence" value="ECO:0007669"/>
    <property type="project" value="UniProtKB-KW"/>
</dbReference>
<dbReference type="Gene3D" id="3.40.50.150">
    <property type="entry name" value="Vaccinia Virus protein VP39"/>
    <property type="match status" value="1"/>
</dbReference>
<evidence type="ECO:0000256" key="2">
    <source>
        <dbReference type="ARBA" id="ARBA00022603"/>
    </source>
</evidence>